<evidence type="ECO:0000313" key="2">
    <source>
        <dbReference type="Proteomes" id="UP000269940"/>
    </source>
</evidence>
<protein>
    <submittedName>
        <fullName evidence="1">Uncharacterized protein</fullName>
    </submittedName>
</protein>
<sequence length="71" mass="8338">MRLYTLVVLQEGRLRFTHHKVSDARDRDAVYEYFKKLLPEDMKPYLEDAMYYGKEKCGGGGVLLYTSWGLD</sequence>
<evidence type="ECO:0000313" key="1">
    <source>
        <dbReference type="EMBL" id="AYD82441.1"/>
    </source>
</evidence>
<name>A0A386KAM1_9CAUD</name>
<organism evidence="1 2">
    <name type="scientific">Acinetobacter phage vB_AbaM_B09_Aci05</name>
    <dbReference type="NCBI Taxonomy" id="2315458"/>
    <lineage>
        <taxon>Viruses</taxon>
        <taxon>Duplodnaviria</taxon>
        <taxon>Heunggongvirae</taxon>
        <taxon>Uroviricota</taxon>
        <taxon>Caudoviricetes</taxon>
        <taxon>Saclayvirus</taxon>
        <taxon>Saclayvirus Aci05</taxon>
    </lineage>
</organism>
<dbReference type="EMBL" id="MH746814">
    <property type="protein sequence ID" value="AYD82441.1"/>
    <property type="molecule type" value="Genomic_DNA"/>
</dbReference>
<gene>
    <name evidence="1" type="ORF">Aci05_113</name>
</gene>
<proteinExistence type="predicted"/>
<dbReference type="Proteomes" id="UP000269940">
    <property type="component" value="Segment"/>
</dbReference>
<reference evidence="1 2" key="1">
    <citation type="submission" date="2018-08" db="EMBL/GenBank/DDBJ databases">
        <title>Complete genome sequence of five Acinetobacter baumannii phages from Abidjan, Cote d'Ivoire.</title>
        <authorList>
            <person name="Essoh C."/>
            <person name="Vernadet J.-P."/>
            <person name="Vergnaud G."/>
            <person name="Resch G."/>
            <person name="Pourcel C."/>
        </authorList>
    </citation>
    <scope>NUCLEOTIDE SEQUENCE [LARGE SCALE GENOMIC DNA]</scope>
</reference>
<keyword evidence="2" id="KW-1185">Reference proteome</keyword>
<accession>A0A386KAM1</accession>